<evidence type="ECO:0000313" key="4">
    <source>
        <dbReference type="EMBL" id="QCD36317.1"/>
    </source>
</evidence>
<feature type="chain" id="PRO_5020415392" evidence="2">
    <location>
        <begin position="21"/>
        <end position="940"/>
    </location>
</feature>
<sequence length="940" mass="105907">MRRILIALLFTVFCAAAVTAADIKGKVIDETGEPLIEATVKLLAAKDSAFIKGVTTNVNGRFTISNVKSGKYILQCVYIGYANSDSNLTVGSSNLQLKDIVMRESSIMLKEAVVTAVKTEITVKEDTIEYNAGSYKTQPNAVMEDLLKKLPGVDVDSDGKITAGGKSVTKILVDGKEFFADDPKVASKNLPVDMIEKLQVIDRKSDLARLTGVDDGEEETVINLTVKKDMKNSYYGVVNAGYGTDDRYAGNFYINRLWNDNQFTFIGNFNNVNQLGFTDGGGQFMNFGGGNGITTSQSLGVNFNVGKSDETFRVGGNVDYSHTDRDTRTRRNRQYLFPDSTSFNESASSTRNKGHNIRGNFRIKWEKDTLTTFEFRPRFSLNYNRYLSGDSSLTLAGDANRSKVTRSLNSGSSKGTSYSAGGDIWFNRKSGSHPGRSFSLSLNYNLSNTTEDYDSYSFNRFFLLNDSIDLYDQYTDNHTWSNRVGLRATWTEPLGNIKNARFLIFSYNLNYRWNNADKLVYDHPVTYPEVGDPIIDYDNLVFNDSLSNRFRNDFFTQRIQIGFRQVRSTYNMEVGLTLTPSMSRSDDLINSERNIPTRWVWNLAPYMRYRHKFTKSRTLNVDYRGNTSEPSMQQLQPVADKSNPLRIVIGNPDLKPAFTHNIRIRFNDFNMEAQRSIMAMLNFSMRQNSIVSKTTFSPETGGQVTTYTNVNGNWSSSLFSMLSLPFRNKNWQFNANMHASYNQNIGFNNGLRNRSNSLNLRPSIAIAFRPEAWEFELRPYYGLQNTRNTLQSAVNRNVQDYGGSFYAVWYAPFGLVINSDLTFSTTSGYSAGYDQKQWMWNASISYLFLKGREATVMLRGYDLLQQRKNISRSVTANYIDDSSYNSLTRYFMLSFSYRFNTFGKGSKNSNRGEFGGPGGFGGPGHGGGRPGGGGGRPPRR</sequence>
<dbReference type="Pfam" id="PF14905">
    <property type="entry name" value="OMP_b-brl_3"/>
    <property type="match status" value="1"/>
</dbReference>
<dbReference type="SUPFAM" id="SSF56935">
    <property type="entry name" value="Porins"/>
    <property type="match status" value="2"/>
</dbReference>
<evidence type="ECO:0000259" key="3">
    <source>
        <dbReference type="Pfam" id="PF14905"/>
    </source>
</evidence>
<accession>A0A4V1D1T4</accession>
<keyword evidence="2" id="KW-0732">Signal</keyword>
<dbReference type="OrthoDB" id="603275at2"/>
<dbReference type="Proteomes" id="UP000297031">
    <property type="component" value="Chromosome"/>
</dbReference>
<feature type="domain" description="Outer membrane protein beta-barrel" evidence="3">
    <location>
        <begin position="439"/>
        <end position="897"/>
    </location>
</feature>
<evidence type="ECO:0000256" key="1">
    <source>
        <dbReference type="SAM" id="MobiDB-lite"/>
    </source>
</evidence>
<dbReference type="InterPro" id="IPR041700">
    <property type="entry name" value="OMP_b-brl_3"/>
</dbReference>
<proteinExistence type="predicted"/>
<reference evidence="4 5" key="1">
    <citation type="submission" date="2019-02" db="EMBL/GenBank/DDBJ databases">
        <title>Isolation and identification of novel species under the genus Muribaculum.</title>
        <authorList>
            <person name="Miyake S."/>
            <person name="Ding Y."/>
            <person name="Low A."/>
            <person name="Soh M."/>
            <person name="Seedorf H."/>
        </authorList>
    </citation>
    <scope>NUCLEOTIDE SEQUENCE [LARGE SCALE GENOMIC DNA]</scope>
    <source>
        <strain evidence="4 5">TLL-A4</strain>
    </source>
</reference>
<dbReference type="SUPFAM" id="SSF49464">
    <property type="entry name" value="Carboxypeptidase regulatory domain-like"/>
    <property type="match status" value="1"/>
</dbReference>
<dbReference type="Gene3D" id="2.60.40.1120">
    <property type="entry name" value="Carboxypeptidase-like, regulatory domain"/>
    <property type="match status" value="1"/>
</dbReference>
<dbReference type="RefSeq" id="WP_136410778.1">
    <property type="nucleotide sequence ID" value="NZ_CP039393.1"/>
</dbReference>
<dbReference type="Pfam" id="PF13715">
    <property type="entry name" value="CarbopepD_reg_2"/>
    <property type="match status" value="1"/>
</dbReference>
<organism evidence="4 5">
    <name type="scientific">Muribaculum gordoncarteri</name>
    <dbReference type="NCBI Taxonomy" id="2530390"/>
    <lineage>
        <taxon>Bacteria</taxon>
        <taxon>Pseudomonadati</taxon>
        <taxon>Bacteroidota</taxon>
        <taxon>Bacteroidia</taxon>
        <taxon>Bacteroidales</taxon>
        <taxon>Muribaculaceae</taxon>
        <taxon>Muribaculum</taxon>
    </lineage>
</organism>
<feature type="signal peptide" evidence="2">
    <location>
        <begin position="1"/>
        <end position="20"/>
    </location>
</feature>
<dbReference type="InterPro" id="IPR008969">
    <property type="entry name" value="CarboxyPept-like_regulatory"/>
</dbReference>
<protein>
    <submittedName>
        <fullName evidence="4">TonB-dependent receptor</fullName>
    </submittedName>
</protein>
<feature type="compositionally biased region" description="Gly residues" evidence="1">
    <location>
        <begin position="913"/>
        <end position="940"/>
    </location>
</feature>
<keyword evidence="5" id="KW-1185">Reference proteome</keyword>
<dbReference type="AlphaFoldDB" id="A0A4V1D1T4"/>
<evidence type="ECO:0000313" key="5">
    <source>
        <dbReference type="Proteomes" id="UP000297031"/>
    </source>
</evidence>
<keyword evidence="4" id="KW-0675">Receptor</keyword>
<dbReference type="EMBL" id="CP039393">
    <property type="protein sequence ID" value="QCD36317.1"/>
    <property type="molecule type" value="Genomic_DNA"/>
</dbReference>
<gene>
    <name evidence="4" type="ORF">E7746_10725</name>
</gene>
<name>A0A4V1D1T4_9BACT</name>
<evidence type="ECO:0000256" key="2">
    <source>
        <dbReference type="SAM" id="SignalP"/>
    </source>
</evidence>
<dbReference type="KEGG" id="mgod:E7746_10725"/>
<feature type="region of interest" description="Disordered" evidence="1">
    <location>
        <begin position="908"/>
        <end position="940"/>
    </location>
</feature>